<dbReference type="Proteomes" id="UP000008942">
    <property type="component" value="Unassembled WGS sequence"/>
</dbReference>
<reference evidence="1 2" key="1">
    <citation type="submission" date="2012-03" db="EMBL/GenBank/DDBJ databases">
        <title>The Genome Sequence of Bartonella elizabethae Re6043vi.</title>
        <authorList>
            <consortium name="The Broad Institute Genome Sequencing Platform"/>
            <consortium name="The Broad Institute Genome Sequencing Center for Infectious Disease"/>
            <person name="Feldgarden M."/>
            <person name="Kirby J."/>
            <person name="Kosoy M."/>
            <person name="Birtles R."/>
            <person name="Probert W.S."/>
            <person name="Chiaraviglio L."/>
            <person name="Young S.K."/>
            <person name="Zeng Q."/>
            <person name="Gargeya S."/>
            <person name="Fitzgerald M."/>
            <person name="Haas B."/>
            <person name="Abouelleil A."/>
            <person name="Alvarado L."/>
            <person name="Arachchi H.M."/>
            <person name="Berlin A."/>
            <person name="Chapman S.B."/>
            <person name="Gearin G."/>
            <person name="Goldberg J."/>
            <person name="Griggs A."/>
            <person name="Gujja S."/>
            <person name="Hansen M."/>
            <person name="Heiman D."/>
            <person name="Howarth C."/>
            <person name="Larimer J."/>
            <person name="Lui A."/>
            <person name="MacDonald P.J.P."/>
            <person name="McCowen C."/>
            <person name="Montmayeur A."/>
            <person name="Murphy C."/>
            <person name="Neiman D."/>
            <person name="Pearson M."/>
            <person name="Priest M."/>
            <person name="Roberts A."/>
            <person name="Saif S."/>
            <person name="Shea T."/>
            <person name="Sisk P."/>
            <person name="Stolte C."/>
            <person name="Sykes S."/>
            <person name="Wortman J."/>
            <person name="Nusbaum C."/>
            <person name="Birren B."/>
        </authorList>
    </citation>
    <scope>NUCLEOTIDE SEQUENCE [LARGE SCALE GENOMIC DNA]</scope>
    <source>
        <strain evidence="1 2">Re6043vi</strain>
    </source>
</reference>
<dbReference type="EMBL" id="AILW01000026">
    <property type="protein sequence ID" value="EJF82419.1"/>
    <property type="molecule type" value="Genomic_DNA"/>
</dbReference>
<proteinExistence type="predicted"/>
<keyword evidence="2" id="KW-1185">Reference proteome</keyword>
<evidence type="ECO:0000313" key="2">
    <source>
        <dbReference type="Proteomes" id="UP000008942"/>
    </source>
</evidence>
<protein>
    <submittedName>
        <fullName evidence="1">Uncharacterized protein</fullName>
    </submittedName>
</protein>
<comment type="caution">
    <text evidence="1">The sequence shown here is derived from an EMBL/GenBank/DDBJ whole genome shotgun (WGS) entry which is preliminary data.</text>
</comment>
<accession>A0ABN0GJI5</accession>
<organism evidence="1 2">
    <name type="scientific">Bartonella elizabethae Re6043vi</name>
    <dbReference type="NCBI Taxonomy" id="1094554"/>
    <lineage>
        <taxon>Bacteria</taxon>
        <taxon>Pseudomonadati</taxon>
        <taxon>Pseudomonadota</taxon>
        <taxon>Alphaproteobacteria</taxon>
        <taxon>Hyphomicrobiales</taxon>
        <taxon>Bartonellaceae</taxon>
        <taxon>Bartonella</taxon>
    </lineage>
</organism>
<gene>
    <name evidence="1" type="ORF">MCU_01494</name>
</gene>
<sequence>MSSSIVSGGITVPNTQMNIPEIKLESFGDKSRFVSQLTIPKTSKDHSSFVSEITTHKL</sequence>
<dbReference type="RefSeq" id="WP_005774772.1">
    <property type="nucleotide sequence ID" value="NZ_JH725141.1"/>
</dbReference>
<evidence type="ECO:0000313" key="1">
    <source>
        <dbReference type="EMBL" id="EJF82419.1"/>
    </source>
</evidence>
<name>A0ABN0GJI5_BAREL</name>